<proteinExistence type="predicted"/>
<accession>A0A251TYI3</accession>
<protein>
    <submittedName>
        <fullName evidence="2">Uncharacterized protein</fullName>
    </submittedName>
</protein>
<dbReference type="Proteomes" id="UP000215914">
    <property type="component" value="Chromosome 9"/>
</dbReference>
<reference evidence="1 3" key="1">
    <citation type="journal article" date="2017" name="Nature">
        <title>The sunflower genome provides insights into oil metabolism, flowering and Asterid evolution.</title>
        <authorList>
            <person name="Badouin H."/>
            <person name="Gouzy J."/>
            <person name="Grassa C.J."/>
            <person name="Murat F."/>
            <person name="Staton S.E."/>
            <person name="Cottret L."/>
            <person name="Lelandais-Briere C."/>
            <person name="Owens G.L."/>
            <person name="Carrere S."/>
            <person name="Mayjonade B."/>
            <person name="Legrand L."/>
            <person name="Gill N."/>
            <person name="Kane N.C."/>
            <person name="Bowers J.E."/>
            <person name="Hubner S."/>
            <person name="Bellec A."/>
            <person name="Berard A."/>
            <person name="Berges H."/>
            <person name="Blanchet N."/>
            <person name="Boniface M.C."/>
            <person name="Brunel D."/>
            <person name="Catrice O."/>
            <person name="Chaidir N."/>
            <person name="Claudel C."/>
            <person name="Donnadieu C."/>
            <person name="Faraut T."/>
            <person name="Fievet G."/>
            <person name="Helmstetter N."/>
            <person name="King M."/>
            <person name="Knapp S.J."/>
            <person name="Lai Z."/>
            <person name="Le Paslier M.C."/>
            <person name="Lippi Y."/>
            <person name="Lorenzon L."/>
            <person name="Mandel J.R."/>
            <person name="Marage G."/>
            <person name="Marchand G."/>
            <person name="Marquand E."/>
            <person name="Bret-Mestries E."/>
            <person name="Morien E."/>
            <person name="Nambeesan S."/>
            <person name="Nguyen T."/>
            <person name="Pegot-Espagnet P."/>
            <person name="Pouilly N."/>
            <person name="Raftis F."/>
            <person name="Sallet E."/>
            <person name="Schiex T."/>
            <person name="Thomas J."/>
            <person name="Vandecasteele C."/>
            <person name="Vares D."/>
            <person name="Vear F."/>
            <person name="Vautrin S."/>
            <person name="Crespi M."/>
            <person name="Mangin B."/>
            <person name="Burke J.M."/>
            <person name="Salse J."/>
            <person name="Munos S."/>
            <person name="Vincourt P."/>
            <person name="Rieseberg L.H."/>
            <person name="Langlade N.B."/>
        </authorList>
    </citation>
    <scope>NUCLEOTIDE SEQUENCE [LARGE SCALE GENOMIC DNA]</scope>
    <source>
        <strain evidence="3">cv. SF193</strain>
        <tissue evidence="1">Leaves</tissue>
    </source>
</reference>
<evidence type="ECO:0000313" key="2">
    <source>
        <dbReference type="EMBL" id="OTG16188.1"/>
    </source>
</evidence>
<dbReference type="EMBL" id="MNCJ02000324">
    <property type="protein sequence ID" value="KAF5792419.1"/>
    <property type="molecule type" value="Genomic_DNA"/>
</dbReference>
<dbReference type="EMBL" id="CM007898">
    <property type="protein sequence ID" value="OTG16188.1"/>
    <property type="molecule type" value="Genomic_DNA"/>
</dbReference>
<evidence type="ECO:0000313" key="3">
    <source>
        <dbReference type="Proteomes" id="UP000215914"/>
    </source>
</evidence>
<dbReference type="InParanoid" id="A0A251TYI3"/>
<sequence length="72" mass="8604">MIFAKKLMVPIALLLIVWMNWNYPVILGVKVILILLSTKPSPFSVYVFIKQLQQQYRGRHPILHKFKEHWKT</sequence>
<name>A0A251TYI3_HELAN</name>
<reference evidence="2" key="2">
    <citation type="submission" date="2017-02" db="EMBL/GenBank/DDBJ databases">
        <title>Sunflower complete genome.</title>
        <authorList>
            <person name="Langlade N."/>
            <person name="Munos S."/>
        </authorList>
    </citation>
    <scope>NUCLEOTIDE SEQUENCE [LARGE SCALE GENOMIC DNA]</scope>
    <source>
        <tissue evidence="2">Leaves</tissue>
    </source>
</reference>
<evidence type="ECO:0000313" key="1">
    <source>
        <dbReference type="EMBL" id="KAF5792419.1"/>
    </source>
</evidence>
<keyword evidence="3" id="KW-1185">Reference proteome</keyword>
<reference evidence="1" key="3">
    <citation type="submission" date="2020-06" db="EMBL/GenBank/DDBJ databases">
        <title>Helianthus annuus Genome sequencing and assembly Release 2.</title>
        <authorList>
            <person name="Gouzy J."/>
            <person name="Langlade N."/>
            <person name="Munos S."/>
        </authorList>
    </citation>
    <scope>NUCLEOTIDE SEQUENCE</scope>
    <source>
        <tissue evidence="1">Leaves</tissue>
    </source>
</reference>
<dbReference type="Gramene" id="mRNA:HanXRQr2_Chr09g0405791">
    <property type="protein sequence ID" value="mRNA:HanXRQr2_Chr09g0405791"/>
    <property type="gene ID" value="HanXRQr2_Chr09g0405791"/>
</dbReference>
<gene>
    <name evidence="2" type="ORF">HannXRQ_Chr09g0268661</name>
    <name evidence="1" type="ORF">HanXRQr2_Chr09g0405791</name>
</gene>
<dbReference type="AlphaFoldDB" id="A0A251TYI3"/>
<organism evidence="2 3">
    <name type="scientific">Helianthus annuus</name>
    <name type="common">Common sunflower</name>
    <dbReference type="NCBI Taxonomy" id="4232"/>
    <lineage>
        <taxon>Eukaryota</taxon>
        <taxon>Viridiplantae</taxon>
        <taxon>Streptophyta</taxon>
        <taxon>Embryophyta</taxon>
        <taxon>Tracheophyta</taxon>
        <taxon>Spermatophyta</taxon>
        <taxon>Magnoliopsida</taxon>
        <taxon>eudicotyledons</taxon>
        <taxon>Gunneridae</taxon>
        <taxon>Pentapetalae</taxon>
        <taxon>asterids</taxon>
        <taxon>campanulids</taxon>
        <taxon>Asterales</taxon>
        <taxon>Asteraceae</taxon>
        <taxon>Asteroideae</taxon>
        <taxon>Heliantheae alliance</taxon>
        <taxon>Heliantheae</taxon>
        <taxon>Helianthus</taxon>
    </lineage>
</organism>